<organism evidence="8 9">
    <name type="scientific">Pyrodictium delaneyi</name>
    <dbReference type="NCBI Taxonomy" id="1273541"/>
    <lineage>
        <taxon>Archaea</taxon>
        <taxon>Thermoproteota</taxon>
        <taxon>Thermoprotei</taxon>
        <taxon>Desulfurococcales</taxon>
        <taxon>Pyrodictiaceae</taxon>
        <taxon>Pyrodictium</taxon>
    </lineage>
</organism>
<dbReference type="Gene3D" id="3.30.2170.10">
    <property type="entry name" value="archaeoglobus fulgidus dsm 4304 superfamily"/>
    <property type="match status" value="1"/>
</dbReference>
<comment type="caution">
    <text evidence="8">The sequence shown here is derived from an EMBL/GenBank/DDBJ whole genome shotgun (WGS) entry which is preliminary data.</text>
</comment>
<comment type="similarity">
    <text evidence="7">Belongs to the endonuclease V family.</text>
</comment>
<gene>
    <name evidence="7" type="primary">nfi</name>
    <name evidence="8" type="ORF">EYH50_04780</name>
</gene>
<proteinExistence type="inferred from homology"/>
<keyword evidence="7" id="KW-0460">Magnesium</keyword>
<accession>A0A832ZU72</accession>
<evidence type="ECO:0000256" key="6">
    <source>
        <dbReference type="ARBA" id="ARBA00022801"/>
    </source>
</evidence>
<evidence type="ECO:0000256" key="2">
    <source>
        <dbReference type="ARBA" id="ARBA00004496"/>
    </source>
</evidence>
<feature type="binding site" evidence="7">
    <location>
        <position position="55"/>
    </location>
    <ligand>
        <name>Mg(2+)</name>
        <dbReference type="ChEBI" id="CHEBI:18420"/>
    </ligand>
</feature>
<keyword evidence="7" id="KW-0227">DNA damage</keyword>
<comment type="cofactor">
    <cofactor evidence="7">
        <name>Mg(2+)</name>
        <dbReference type="ChEBI" id="CHEBI:18420"/>
    </cofactor>
</comment>
<protein>
    <recommendedName>
        <fullName evidence="7">Endonuclease V</fullName>
        <ecNumber evidence="7">3.1.21.7</ecNumber>
    </recommendedName>
    <alternativeName>
        <fullName evidence="7">Deoxyinosine 3'endonuclease</fullName>
    </alternativeName>
    <alternativeName>
        <fullName evidence="7">Deoxyribonuclease V</fullName>
        <shortName evidence="7">DNase V</shortName>
    </alternativeName>
</protein>
<keyword evidence="4 7" id="KW-0540">Nuclease</keyword>
<evidence type="ECO:0000256" key="5">
    <source>
        <dbReference type="ARBA" id="ARBA00022759"/>
    </source>
</evidence>
<dbReference type="PANTHER" id="PTHR28511:SF1">
    <property type="entry name" value="ENDONUCLEASE V"/>
    <property type="match status" value="1"/>
</dbReference>
<keyword evidence="7" id="KW-0234">DNA repair</keyword>
<dbReference type="GO" id="GO:0000287">
    <property type="term" value="F:magnesium ion binding"/>
    <property type="evidence" value="ECO:0007669"/>
    <property type="project" value="UniProtKB-UniRule"/>
</dbReference>
<keyword evidence="3 7" id="KW-0963">Cytoplasm</keyword>
<feature type="binding site" evidence="7">
    <location>
        <position position="122"/>
    </location>
    <ligand>
        <name>Mg(2+)</name>
        <dbReference type="ChEBI" id="CHEBI:18420"/>
    </ligand>
</feature>
<feature type="site" description="Interaction with target DNA" evidence="7">
    <location>
        <position position="92"/>
    </location>
</feature>
<dbReference type="GO" id="GO:0003727">
    <property type="term" value="F:single-stranded RNA binding"/>
    <property type="evidence" value="ECO:0007669"/>
    <property type="project" value="TreeGrafter"/>
</dbReference>
<dbReference type="CDD" id="cd06559">
    <property type="entry name" value="Endonuclease_V"/>
    <property type="match status" value="1"/>
</dbReference>
<dbReference type="EC" id="3.1.21.7" evidence="7"/>
<dbReference type="GO" id="GO:0005737">
    <property type="term" value="C:cytoplasm"/>
    <property type="evidence" value="ECO:0007669"/>
    <property type="project" value="UniProtKB-SubCell"/>
</dbReference>
<evidence type="ECO:0000313" key="8">
    <source>
        <dbReference type="EMBL" id="HIQ24340.1"/>
    </source>
</evidence>
<evidence type="ECO:0000256" key="7">
    <source>
        <dbReference type="HAMAP-Rule" id="MF_00801"/>
    </source>
</evidence>
<dbReference type="EMBL" id="DQVR01000107">
    <property type="protein sequence ID" value="HIQ24340.1"/>
    <property type="molecule type" value="Genomic_DNA"/>
</dbReference>
<dbReference type="GO" id="GO:0016891">
    <property type="term" value="F:RNA endonuclease activity producing 5'-phosphomonoesters, hydrolytic mechanism"/>
    <property type="evidence" value="ECO:0007669"/>
    <property type="project" value="TreeGrafter"/>
</dbReference>
<reference evidence="8" key="1">
    <citation type="journal article" date="2020" name="ISME J.">
        <title>Gammaproteobacteria mediating utilization of methyl-, sulfur- and petroleum organic compounds in deep ocean hydrothermal plumes.</title>
        <authorList>
            <person name="Zhou Z."/>
            <person name="Liu Y."/>
            <person name="Pan J."/>
            <person name="Cron B.R."/>
            <person name="Toner B.M."/>
            <person name="Anantharaman K."/>
            <person name="Breier J.A."/>
            <person name="Dick G.J."/>
            <person name="Li M."/>
        </authorList>
    </citation>
    <scope>NUCLEOTIDE SEQUENCE</scope>
    <source>
        <strain evidence="8">SZUA-1523</strain>
    </source>
</reference>
<evidence type="ECO:0000256" key="1">
    <source>
        <dbReference type="ARBA" id="ARBA00001835"/>
    </source>
</evidence>
<dbReference type="GO" id="GO:0043737">
    <property type="term" value="F:deoxyribonuclease V activity"/>
    <property type="evidence" value="ECO:0007669"/>
    <property type="project" value="UniProtKB-UniRule"/>
</dbReference>
<keyword evidence="5 7" id="KW-0255">Endonuclease</keyword>
<evidence type="ECO:0000256" key="4">
    <source>
        <dbReference type="ARBA" id="ARBA00022722"/>
    </source>
</evidence>
<keyword evidence="7" id="KW-0479">Metal-binding</keyword>
<dbReference type="InterPro" id="IPR007581">
    <property type="entry name" value="Endonuclease-V"/>
</dbReference>
<keyword evidence="6 7" id="KW-0378">Hydrolase</keyword>
<sequence length="266" mass="29418">MSRCRSMIEISIRGLAMRVYESVEKLIDVQKKIAERALDTIRPLKVVPKRVAGLDAAYSRTYGGVAVAVLVDFGSKRLINYSVAVGEPRLEYIPGLLAFREAPLLYTALQSLEHDFDLVVVDGHGISHPRKAGIATHIGLALGKPSIGVAKKRLYGNEVRVKETSQCIEYPCTIGYLVDENGYRLAYLVIPNKKSRAPVYISPGAGIDLNSALRVATEMMPGTKLPLPTHYADRISKHIARQLDRGVLKPSQLKKGIKRLDDFILR</sequence>
<evidence type="ECO:0000256" key="3">
    <source>
        <dbReference type="ARBA" id="ARBA00022490"/>
    </source>
</evidence>
<dbReference type="GO" id="GO:0006281">
    <property type="term" value="P:DNA repair"/>
    <property type="evidence" value="ECO:0007669"/>
    <property type="project" value="UniProtKB-UniRule"/>
</dbReference>
<name>A0A832ZU72_9CREN</name>
<comment type="subcellular location">
    <subcellularLocation>
        <location evidence="2 7">Cytoplasm</location>
    </subcellularLocation>
</comment>
<evidence type="ECO:0000313" key="9">
    <source>
        <dbReference type="Proteomes" id="UP000600071"/>
    </source>
</evidence>
<dbReference type="PANTHER" id="PTHR28511">
    <property type="entry name" value="ENDONUCLEASE V"/>
    <property type="match status" value="1"/>
</dbReference>
<comment type="catalytic activity">
    <reaction evidence="1 7">
        <text>Endonucleolytic cleavage at apurinic or apyrimidinic sites to products with a 5'-phosphate.</text>
        <dbReference type="EC" id="3.1.21.7"/>
    </reaction>
</comment>
<comment type="function">
    <text evidence="7">DNA repair enzyme involved in the repair of deaminated bases. Selectively cleaves double-stranded DNA at the second phosphodiester bond 3' to a deoxyinosine leaving behind the intact lesion on the nicked DNA.</text>
</comment>
<dbReference type="Pfam" id="PF04493">
    <property type="entry name" value="Endonuclease_5"/>
    <property type="match status" value="1"/>
</dbReference>
<dbReference type="AlphaFoldDB" id="A0A832ZU72"/>
<dbReference type="HAMAP" id="MF_00801">
    <property type="entry name" value="Endonuclease_5"/>
    <property type="match status" value="1"/>
</dbReference>
<dbReference type="Proteomes" id="UP000600071">
    <property type="component" value="Unassembled WGS sequence"/>
</dbReference>